<sequence>MAVLAVRDRQIKEIRSEMTQLQEVVNEQLMEFHNNALGSIPSNNNIGVNPTSAWNAEQNKENVGDIGDTTLSTINSNNDPHQEFIVNRATVFKDLPCGDVSENVLLNDGYPIKDERCLHATERHESQATIRQMFNELKQTAYELSNAAHNQNWIIHNRNYITCTK</sequence>
<proteinExistence type="predicted"/>
<evidence type="ECO:0000313" key="2">
    <source>
        <dbReference type="Proteomes" id="UP001162164"/>
    </source>
</evidence>
<name>A0ABQ9JPQ4_9CUCU</name>
<gene>
    <name evidence="1" type="ORF">NQ317_006379</name>
</gene>
<organism evidence="1 2">
    <name type="scientific">Molorchus minor</name>
    <dbReference type="NCBI Taxonomy" id="1323400"/>
    <lineage>
        <taxon>Eukaryota</taxon>
        <taxon>Metazoa</taxon>
        <taxon>Ecdysozoa</taxon>
        <taxon>Arthropoda</taxon>
        <taxon>Hexapoda</taxon>
        <taxon>Insecta</taxon>
        <taxon>Pterygota</taxon>
        <taxon>Neoptera</taxon>
        <taxon>Endopterygota</taxon>
        <taxon>Coleoptera</taxon>
        <taxon>Polyphaga</taxon>
        <taxon>Cucujiformia</taxon>
        <taxon>Chrysomeloidea</taxon>
        <taxon>Cerambycidae</taxon>
        <taxon>Lamiinae</taxon>
        <taxon>Monochamini</taxon>
        <taxon>Molorchus</taxon>
    </lineage>
</organism>
<accession>A0ABQ9JPQ4</accession>
<comment type="caution">
    <text evidence="1">The sequence shown here is derived from an EMBL/GenBank/DDBJ whole genome shotgun (WGS) entry which is preliminary data.</text>
</comment>
<keyword evidence="2" id="KW-1185">Reference proteome</keyword>
<protein>
    <submittedName>
        <fullName evidence="1">Uncharacterized protein</fullName>
    </submittedName>
</protein>
<dbReference type="EMBL" id="JAPWTJ010000323">
    <property type="protein sequence ID" value="KAJ8979667.1"/>
    <property type="molecule type" value="Genomic_DNA"/>
</dbReference>
<evidence type="ECO:0000313" key="1">
    <source>
        <dbReference type="EMBL" id="KAJ8979667.1"/>
    </source>
</evidence>
<dbReference type="Proteomes" id="UP001162164">
    <property type="component" value="Unassembled WGS sequence"/>
</dbReference>
<reference evidence="1" key="1">
    <citation type="journal article" date="2023" name="Insect Mol. Biol.">
        <title>Genome sequencing provides insights into the evolution of gene families encoding plant cell wall-degrading enzymes in longhorned beetles.</title>
        <authorList>
            <person name="Shin N.R."/>
            <person name="Okamura Y."/>
            <person name="Kirsch R."/>
            <person name="Pauchet Y."/>
        </authorList>
    </citation>
    <scope>NUCLEOTIDE SEQUENCE</scope>
    <source>
        <tissue evidence="1">Midgut</tissue>
    </source>
</reference>